<feature type="domain" description="Solute-binding protein family 3/N-terminal" evidence="3">
    <location>
        <begin position="48"/>
        <end position="265"/>
    </location>
</feature>
<dbReference type="SUPFAM" id="SSF53850">
    <property type="entry name" value="Periplasmic binding protein-like II"/>
    <property type="match status" value="1"/>
</dbReference>
<proteinExistence type="predicted"/>
<protein>
    <submittedName>
        <fullName evidence="4">Polar amino acid transport system substrate-binding protein</fullName>
    </submittedName>
</protein>
<dbReference type="InterPro" id="IPR001638">
    <property type="entry name" value="Solute-binding_3/MltF_N"/>
</dbReference>
<evidence type="ECO:0000256" key="1">
    <source>
        <dbReference type="ARBA" id="ARBA00022729"/>
    </source>
</evidence>
<dbReference type="PROSITE" id="PS51257">
    <property type="entry name" value="PROKAR_LIPOPROTEIN"/>
    <property type="match status" value="1"/>
</dbReference>
<sequence length="277" mass="29107">MSKLSYALVATTLAAGSLTACGIGSAQTSAVAEDCRPAHQFKTVEEGVLTVASFDVLPYTKVEGKNLTGTDGDIVNAIAKLECLKLNTISSTAAASIPMVQSGRADLTAADWYRTKARAKVVALSDPIYADQMALISKDGISKVEELKGKKVGTVDGYLWVDALREYLGAGLKTYANTPNVYGDLKAGRIDVVVDSFAAGAYNAKDSQTKVAEASADVPVTQSPGQSNFPMAKENTDLIKAVNEDIATLRKSGELAKILEKNGMDPSAADPGEPRLL</sequence>
<dbReference type="Proteomes" id="UP000295388">
    <property type="component" value="Unassembled WGS sequence"/>
</dbReference>
<dbReference type="CDD" id="cd13530">
    <property type="entry name" value="PBP2_peptides_like"/>
    <property type="match status" value="1"/>
</dbReference>
<evidence type="ECO:0000313" key="5">
    <source>
        <dbReference type="Proteomes" id="UP000295388"/>
    </source>
</evidence>
<evidence type="ECO:0000259" key="3">
    <source>
        <dbReference type="SMART" id="SM00062"/>
    </source>
</evidence>
<dbReference type="Gene3D" id="3.40.190.10">
    <property type="entry name" value="Periplasmic binding protein-like II"/>
    <property type="match status" value="2"/>
</dbReference>
<dbReference type="SMART" id="SM00062">
    <property type="entry name" value="PBPb"/>
    <property type="match status" value="1"/>
</dbReference>
<dbReference type="AlphaFoldDB" id="A0A4V3C9P2"/>
<dbReference type="RefSeq" id="WP_133802255.1">
    <property type="nucleotide sequence ID" value="NZ_SNWQ01000011.1"/>
</dbReference>
<evidence type="ECO:0000313" key="4">
    <source>
        <dbReference type="EMBL" id="TDO46387.1"/>
    </source>
</evidence>
<feature type="signal peptide" evidence="2">
    <location>
        <begin position="1"/>
        <end position="22"/>
    </location>
</feature>
<reference evidence="4 5" key="1">
    <citation type="submission" date="2019-03" db="EMBL/GenBank/DDBJ databases">
        <title>Genomic Encyclopedia of Type Strains, Phase III (KMG-III): the genomes of soil and plant-associated and newly described type strains.</title>
        <authorList>
            <person name="Whitman W."/>
        </authorList>
    </citation>
    <scope>NUCLEOTIDE SEQUENCE [LARGE SCALE GENOMIC DNA]</scope>
    <source>
        <strain evidence="4 5">VKM Ac-2527</strain>
    </source>
</reference>
<dbReference type="EMBL" id="SNWQ01000011">
    <property type="protein sequence ID" value="TDO46387.1"/>
    <property type="molecule type" value="Genomic_DNA"/>
</dbReference>
<gene>
    <name evidence="4" type="ORF">EV643_111240</name>
</gene>
<feature type="chain" id="PRO_5039692391" evidence="2">
    <location>
        <begin position="23"/>
        <end position="277"/>
    </location>
</feature>
<dbReference type="OrthoDB" id="8454826at2"/>
<keyword evidence="1 2" id="KW-0732">Signal</keyword>
<keyword evidence="5" id="KW-1185">Reference proteome</keyword>
<dbReference type="PANTHER" id="PTHR35936">
    <property type="entry name" value="MEMBRANE-BOUND LYTIC MUREIN TRANSGLYCOSYLASE F"/>
    <property type="match status" value="1"/>
</dbReference>
<name>A0A4V3C9P2_9ACTN</name>
<accession>A0A4V3C9P2</accession>
<dbReference type="Pfam" id="PF00497">
    <property type="entry name" value="SBP_bac_3"/>
    <property type="match status" value="1"/>
</dbReference>
<comment type="caution">
    <text evidence="4">The sequence shown here is derived from an EMBL/GenBank/DDBJ whole genome shotgun (WGS) entry which is preliminary data.</text>
</comment>
<organism evidence="4 5">
    <name type="scientific">Kribbella caucasensis</name>
    <dbReference type="NCBI Taxonomy" id="2512215"/>
    <lineage>
        <taxon>Bacteria</taxon>
        <taxon>Bacillati</taxon>
        <taxon>Actinomycetota</taxon>
        <taxon>Actinomycetes</taxon>
        <taxon>Propionibacteriales</taxon>
        <taxon>Kribbellaceae</taxon>
        <taxon>Kribbella</taxon>
    </lineage>
</organism>
<evidence type="ECO:0000256" key="2">
    <source>
        <dbReference type="SAM" id="SignalP"/>
    </source>
</evidence>
<dbReference type="PANTHER" id="PTHR35936:SF17">
    <property type="entry name" value="ARGININE-BINDING EXTRACELLULAR PROTEIN ARTP"/>
    <property type="match status" value="1"/>
</dbReference>